<dbReference type="GO" id="GO:0003700">
    <property type="term" value="F:DNA-binding transcription factor activity"/>
    <property type="evidence" value="ECO:0007669"/>
    <property type="project" value="InterPro"/>
</dbReference>
<dbReference type="PROSITE" id="PS50995">
    <property type="entry name" value="HTH_MARR_2"/>
    <property type="match status" value="1"/>
</dbReference>
<evidence type="ECO:0000313" key="6">
    <source>
        <dbReference type="Proteomes" id="UP000091926"/>
    </source>
</evidence>
<dbReference type="SUPFAM" id="SSF46785">
    <property type="entry name" value="Winged helix' DNA-binding domain"/>
    <property type="match status" value="1"/>
</dbReference>
<dbReference type="AlphaFoldDB" id="A0A193GEG2"/>
<dbReference type="RefSeq" id="WP_066659537.1">
    <property type="nucleotide sequence ID" value="NZ_CBCSCL010000052.1"/>
</dbReference>
<protein>
    <submittedName>
        <fullName evidence="5">MarR family transcriptional regulator</fullName>
    </submittedName>
</protein>
<evidence type="ECO:0000256" key="1">
    <source>
        <dbReference type="ARBA" id="ARBA00023015"/>
    </source>
</evidence>
<evidence type="ECO:0000259" key="4">
    <source>
        <dbReference type="PROSITE" id="PS50995"/>
    </source>
</evidence>
<dbReference type="PANTHER" id="PTHR42756">
    <property type="entry name" value="TRANSCRIPTIONAL REGULATOR, MARR"/>
    <property type="match status" value="1"/>
</dbReference>
<dbReference type="EMBL" id="CP016172">
    <property type="protein sequence ID" value="ANN78432.1"/>
    <property type="molecule type" value="Genomic_DNA"/>
</dbReference>
<name>A0A193GEG2_9BORD</name>
<organism evidence="5 6">
    <name type="scientific">Bordetella flabilis</name>
    <dbReference type="NCBI Taxonomy" id="463014"/>
    <lineage>
        <taxon>Bacteria</taxon>
        <taxon>Pseudomonadati</taxon>
        <taxon>Pseudomonadota</taxon>
        <taxon>Betaproteobacteria</taxon>
        <taxon>Burkholderiales</taxon>
        <taxon>Alcaligenaceae</taxon>
        <taxon>Bordetella</taxon>
    </lineage>
</organism>
<gene>
    <name evidence="5" type="ORF">BAU07_16125</name>
</gene>
<keyword evidence="1" id="KW-0805">Transcription regulation</keyword>
<feature type="domain" description="HTH marR-type" evidence="4">
    <location>
        <begin position="9"/>
        <end position="141"/>
    </location>
</feature>
<dbReference type="Gene3D" id="1.10.10.10">
    <property type="entry name" value="Winged helix-like DNA-binding domain superfamily/Winged helix DNA-binding domain"/>
    <property type="match status" value="1"/>
</dbReference>
<dbReference type="GO" id="GO:0003677">
    <property type="term" value="F:DNA binding"/>
    <property type="evidence" value="ECO:0007669"/>
    <property type="project" value="UniProtKB-KW"/>
</dbReference>
<dbReference type="SMART" id="SM00347">
    <property type="entry name" value="HTH_MARR"/>
    <property type="match status" value="1"/>
</dbReference>
<dbReference type="PANTHER" id="PTHR42756:SF1">
    <property type="entry name" value="TRANSCRIPTIONAL REPRESSOR OF EMRAB OPERON"/>
    <property type="match status" value="1"/>
</dbReference>
<keyword evidence="3" id="KW-0804">Transcription</keyword>
<dbReference type="InterPro" id="IPR036388">
    <property type="entry name" value="WH-like_DNA-bd_sf"/>
</dbReference>
<proteinExistence type="predicted"/>
<dbReference type="KEGG" id="bfz:BAU07_16125"/>
<dbReference type="InterPro" id="IPR000835">
    <property type="entry name" value="HTH_MarR-typ"/>
</dbReference>
<dbReference type="InterPro" id="IPR036390">
    <property type="entry name" value="WH_DNA-bd_sf"/>
</dbReference>
<keyword evidence="6" id="KW-1185">Reference proteome</keyword>
<keyword evidence="2" id="KW-0238">DNA-binding</keyword>
<dbReference type="Pfam" id="PF12802">
    <property type="entry name" value="MarR_2"/>
    <property type="match status" value="1"/>
</dbReference>
<reference evidence="5 6" key="1">
    <citation type="submission" date="2016-06" db="EMBL/GenBank/DDBJ databases">
        <title>Complete genome sequences of Bordetella bronchialis and Bordetella flabilis.</title>
        <authorList>
            <person name="LiPuma J.J."/>
            <person name="Spilker T."/>
        </authorList>
    </citation>
    <scope>NUCLEOTIDE SEQUENCE [LARGE SCALE GENOMIC DNA]</scope>
    <source>
        <strain evidence="5 6">AU10664</strain>
    </source>
</reference>
<accession>A0A193GEG2</accession>
<evidence type="ECO:0000313" key="5">
    <source>
        <dbReference type="EMBL" id="ANN78432.1"/>
    </source>
</evidence>
<evidence type="ECO:0000256" key="2">
    <source>
        <dbReference type="ARBA" id="ARBA00023125"/>
    </source>
</evidence>
<sequence length="156" mass="17176">MNEHAYAFVDQVGHLLRKAYQRHAALFQQTIPDSQLTAAQFVTLCAVDERGGCSMSEIVKATAIDQATIRGIVDRLKARGLLAVTHDDTDRRKVVVRLSESGGILLDRTIPYAHRITEMTLAELNAAERVAIVYLLRKMSDGPGPGENAPKPLPDR</sequence>
<dbReference type="STRING" id="463014.BAU07_16125"/>
<dbReference type="PRINTS" id="PR00598">
    <property type="entry name" value="HTHMARR"/>
</dbReference>
<dbReference type="Proteomes" id="UP000091926">
    <property type="component" value="Chromosome"/>
</dbReference>
<evidence type="ECO:0000256" key="3">
    <source>
        <dbReference type="ARBA" id="ARBA00023163"/>
    </source>
</evidence>